<dbReference type="SUPFAM" id="SSF52467">
    <property type="entry name" value="DHS-like NAD/FAD-binding domain"/>
    <property type="match status" value="1"/>
</dbReference>
<evidence type="ECO:0000313" key="5">
    <source>
        <dbReference type="Proteomes" id="UP000315349"/>
    </source>
</evidence>
<reference evidence="4 5" key="1">
    <citation type="submission" date="2019-02" db="EMBL/GenBank/DDBJ databases">
        <title>Deep-cultivation of Planctomycetes and their phenomic and genomic characterization uncovers novel biology.</title>
        <authorList>
            <person name="Wiegand S."/>
            <person name="Jogler M."/>
            <person name="Boedeker C."/>
            <person name="Pinto D."/>
            <person name="Vollmers J."/>
            <person name="Rivas-Marin E."/>
            <person name="Kohn T."/>
            <person name="Peeters S.H."/>
            <person name="Heuer A."/>
            <person name="Rast P."/>
            <person name="Oberbeckmann S."/>
            <person name="Bunk B."/>
            <person name="Jeske O."/>
            <person name="Meyerdierks A."/>
            <person name="Storesund J.E."/>
            <person name="Kallscheuer N."/>
            <person name="Luecker S."/>
            <person name="Lage O.M."/>
            <person name="Pohl T."/>
            <person name="Merkel B.J."/>
            <person name="Hornburger P."/>
            <person name="Mueller R.-W."/>
            <person name="Bruemmer F."/>
            <person name="Labrenz M."/>
            <person name="Spormann A.M."/>
            <person name="Op den Camp H."/>
            <person name="Overmann J."/>
            <person name="Amann R."/>
            <person name="Jetten M.S.M."/>
            <person name="Mascher T."/>
            <person name="Medema M.H."/>
            <person name="Devos D.P."/>
            <person name="Kaster A.-K."/>
            <person name="Ovreas L."/>
            <person name="Rohde M."/>
            <person name="Galperin M.Y."/>
            <person name="Jogler C."/>
        </authorList>
    </citation>
    <scope>NUCLEOTIDE SEQUENCE [LARGE SCALE GENOMIC DNA]</scope>
    <source>
        <strain evidence="4 5">Spb1</strain>
    </source>
</reference>
<dbReference type="InterPro" id="IPR050498">
    <property type="entry name" value="Ycf3"/>
</dbReference>
<dbReference type="PANTHER" id="PTHR44858">
    <property type="entry name" value="TETRATRICOPEPTIDE REPEAT PROTEIN 6"/>
    <property type="match status" value="1"/>
</dbReference>
<keyword evidence="4" id="KW-0449">Lipoprotein</keyword>
<evidence type="ECO:0000256" key="3">
    <source>
        <dbReference type="SAM" id="MobiDB-lite"/>
    </source>
</evidence>
<dbReference type="InterPro" id="IPR029035">
    <property type="entry name" value="DHS-like_NAD/FAD-binding_dom"/>
</dbReference>
<evidence type="ECO:0000313" key="4">
    <source>
        <dbReference type="EMBL" id="QDV28352.1"/>
    </source>
</evidence>
<dbReference type="InterPro" id="IPR019734">
    <property type="entry name" value="TPR_rpt"/>
</dbReference>
<accession>A0A518GIE5</accession>
<evidence type="ECO:0000256" key="1">
    <source>
        <dbReference type="ARBA" id="ARBA00022737"/>
    </source>
</evidence>
<dbReference type="SUPFAM" id="SSF48452">
    <property type="entry name" value="TPR-like"/>
    <property type="match status" value="3"/>
</dbReference>
<dbReference type="AlphaFoldDB" id="A0A518GIE5"/>
<dbReference type="EMBL" id="CP036299">
    <property type="protein sequence ID" value="QDV28352.1"/>
    <property type="molecule type" value="Genomic_DNA"/>
</dbReference>
<feature type="region of interest" description="Disordered" evidence="3">
    <location>
        <begin position="377"/>
        <end position="399"/>
    </location>
</feature>
<proteinExistence type="predicted"/>
<dbReference type="RefSeq" id="WP_145294458.1">
    <property type="nucleotide sequence ID" value="NZ_CP036299.1"/>
</dbReference>
<dbReference type="Pfam" id="PF13289">
    <property type="entry name" value="SIR2_2"/>
    <property type="match status" value="1"/>
</dbReference>
<protein>
    <submittedName>
        <fullName evidence="4">Lipoprotein NlpI</fullName>
    </submittedName>
</protein>
<dbReference type="PANTHER" id="PTHR44858:SF1">
    <property type="entry name" value="UDP-N-ACETYLGLUCOSAMINE--PEPTIDE N-ACETYLGLUCOSAMINYLTRANSFERASE SPINDLY-RELATED"/>
    <property type="match status" value="1"/>
</dbReference>
<gene>
    <name evidence="4" type="ORF">Spb1_02150</name>
</gene>
<dbReference type="Gene3D" id="1.25.40.10">
    <property type="entry name" value="Tetratricopeptide repeat domain"/>
    <property type="match status" value="4"/>
</dbReference>
<dbReference type="OrthoDB" id="9757961at2"/>
<keyword evidence="1" id="KW-0677">Repeat</keyword>
<organism evidence="4 5">
    <name type="scientific">Planctopirus ephydatiae</name>
    <dbReference type="NCBI Taxonomy" id="2528019"/>
    <lineage>
        <taxon>Bacteria</taxon>
        <taxon>Pseudomonadati</taxon>
        <taxon>Planctomycetota</taxon>
        <taxon>Planctomycetia</taxon>
        <taxon>Planctomycetales</taxon>
        <taxon>Planctomycetaceae</taxon>
        <taxon>Planctopirus</taxon>
    </lineage>
</organism>
<name>A0A518GIE5_9PLAN</name>
<dbReference type="Proteomes" id="UP000315349">
    <property type="component" value="Chromosome"/>
</dbReference>
<dbReference type="KEGG" id="peh:Spb1_02150"/>
<keyword evidence="5" id="KW-1185">Reference proteome</keyword>
<dbReference type="SMART" id="SM00028">
    <property type="entry name" value="TPR"/>
    <property type="match status" value="7"/>
</dbReference>
<keyword evidence="2" id="KW-0802">TPR repeat</keyword>
<sequence length="899" mass="100162">MTYKILSQVELFQRIEHRIQTDSIEHPRHPPFTLILGSGFSYGIIPTTSQIVQQDLSWWKWCQKREPSGPTPQDFIDRKENDPAFQTNVKKNAKEFWKNVLDCYNLKTESAKRAIFLNADGVPDDNSVGEAYRFALSSHCLPGLYEPDHVRRYFGDMIRRADRRLNPAHLFLASLIAERPRLFGTIFTTNFDPLLQRSLQLVNAPYFVSDRPESLQYPDDDDVVDAVHLIHAHGSIYRYLLVNSPEEIDRYAKENQAKLQEYFRKHAVLIVGFSGWDDAITSALRNVGSFAKSLYWCDRGSDPDNSGLTQTAKEILKKHQNAFFVSVSGADDLMIQLHRHLSGHTLPRVFRDPILVARDQLESCELTGYRLSPTVVLSPSTGSDGKSGGTAESSEEVDLGNQIQSVRKRLDDAQSVFTGRISPDTTAMLAATVRQRLSIASDDYLSDRFNEALPHLDFVLNNAQLLEPAECASAYFCRAWIYGQRGETGDIEREIADYTAVINMPDAPAEQHAKAHVNRGVAYGQRGETGDVEREIADYTAVIDMHDAPAEQRANAHFNRGVTYGQRGETGDVEREISDYTAVIDMHDAPTEQHAEAHFNRGVTYGQRGETGDVERAIADYTAVIDMRGAPTEQVAKAHVNRGITYGKRGETGDFELAIADFTAVINMPNAPTELRAEAHFNRGVTYGKRGEEEDVELAIADYTAAIDTPDAATEQRAIAHVNRGVTYGQRGETGDVERAIADYTAVIDMRGAPTEQVAKAHVNRGIRYGKRGETGDFELAIAEYTTVIDMPDVPAKQRAGAHVNRGVAYGQRGEKGDVEREIADYTSVIKMPDAPTEQRAKARMFRGMTYGERGDLERAIADYSAVIDMPDAPADLRADARRELDALSEASEDVAEET</sequence>
<evidence type="ECO:0000256" key="2">
    <source>
        <dbReference type="ARBA" id="ARBA00022803"/>
    </source>
</evidence>
<dbReference type="InterPro" id="IPR011990">
    <property type="entry name" value="TPR-like_helical_dom_sf"/>
</dbReference>